<keyword evidence="1" id="KW-1133">Transmembrane helix</keyword>
<keyword evidence="1" id="KW-0472">Membrane</keyword>
<keyword evidence="1" id="KW-0812">Transmembrane</keyword>
<dbReference type="EMBL" id="JBHSMQ010000001">
    <property type="protein sequence ID" value="MFC5453605.1"/>
    <property type="molecule type" value="Genomic_DNA"/>
</dbReference>
<keyword evidence="3" id="KW-1185">Reference proteome</keyword>
<sequence>MMRLLGFHAQDARIKLHVVITGRDQKLPEGAEVDKFASGSLLNSDACLVIYPLGEPWRTRLFVSRSIHNQISSEFLTETIQACLQEALQTSDEHDQLRRYTIHLSTRLFWLQKALGTEAADKPGTGPALAEFSPQSKEPAAPAPVSIATVMLWLSAGLLLLGLGIFTKRQILHRLHLKRQRRVWMLAEPETVPRLGGAFTGGGGGMIRYS</sequence>
<name>A0ABW0KJW9_9BACT</name>
<dbReference type="Proteomes" id="UP001596052">
    <property type="component" value="Unassembled WGS sequence"/>
</dbReference>
<evidence type="ECO:0000313" key="3">
    <source>
        <dbReference type="Proteomes" id="UP001596052"/>
    </source>
</evidence>
<feature type="transmembrane region" description="Helical" evidence="1">
    <location>
        <begin position="145"/>
        <end position="166"/>
    </location>
</feature>
<evidence type="ECO:0000313" key="2">
    <source>
        <dbReference type="EMBL" id="MFC5453605.1"/>
    </source>
</evidence>
<comment type="caution">
    <text evidence="2">The sequence shown here is derived from an EMBL/GenBank/DDBJ whole genome shotgun (WGS) entry which is preliminary data.</text>
</comment>
<protein>
    <submittedName>
        <fullName evidence="2">Uncharacterized protein</fullName>
    </submittedName>
</protein>
<evidence type="ECO:0000256" key="1">
    <source>
        <dbReference type="SAM" id="Phobius"/>
    </source>
</evidence>
<accession>A0ABW0KJW9</accession>
<proteinExistence type="predicted"/>
<reference evidence="3" key="1">
    <citation type="journal article" date="2019" name="Int. J. Syst. Evol. Microbiol.">
        <title>The Global Catalogue of Microorganisms (GCM) 10K type strain sequencing project: providing services to taxonomists for standard genome sequencing and annotation.</title>
        <authorList>
            <consortium name="The Broad Institute Genomics Platform"/>
            <consortium name="The Broad Institute Genome Sequencing Center for Infectious Disease"/>
            <person name="Wu L."/>
            <person name="Ma J."/>
        </authorList>
    </citation>
    <scope>NUCLEOTIDE SEQUENCE [LARGE SCALE GENOMIC DNA]</scope>
    <source>
        <strain evidence="3">CGMCC 4.1469</strain>
    </source>
</reference>
<gene>
    <name evidence="2" type="ORF">ACFQDI_01955</name>
</gene>
<organism evidence="2 3">
    <name type="scientific">Prosthecobacter fluviatilis</name>
    <dbReference type="NCBI Taxonomy" id="445931"/>
    <lineage>
        <taxon>Bacteria</taxon>
        <taxon>Pseudomonadati</taxon>
        <taxon>Verrucomicrobiota</taxon>
        <taxon>Verrucomicrobiia</taxon>
        <taxon>Verrucomicrobiales</taxon>
        <taxon>Verrucomicrobiaceae</taxon>
        <taxon>Prosthecobacter</taxon>
    </lineage>
</organism>